<feature type="active site" description="Proton acceptor" evidence="2">
    <location>
        <position position="62"/>
    </location>
</feature>
<dbReference type="GO" id="GO:0005829">
    <property type="term" value="C:cytosol"/>
    <property type="evidence" value="ECO:0007669"/>
    <property type="project" value="TreeGrafter"/>
</dbReference>
<dbReference type="Proteomes" id="UP001183629">
    <property type="component" value="Unassembled WGS sequence"/>
</dbReference>
<evidence type="ECO:0000313" key="4">
    <source>
        <dbReference type="EMBL" id="MDR7324603.1"/>
    </source>
</evidence>
<dbReference type="InterPro" id="IPR014710">
    <property type="entry name" value="RmlC-like_jellyroll"/>
</dbReference>
<dbReference type="EC" id="5.1.3.13" evidence="4"/>
<comment type="similarity">
    <text evidence="1">Belongs to the dTDP-4-dehydrorhamnose 3,5-epimerase family.</text>
</comment>
<dbReference type="RefSeq" id="WP_310418244.1">
    <property type="nucleotide sequence ID" value="NZ_JAVDYC010000001.1"/>
</dbReference>
<evidence type="ECO:0000256" key="2">
    <source>
        <dbReference type="PIRSR" id="PIRSR600888-1"/>
    </source>
</evidence>
<name>A0AAE3ZR94_9ACTN</name>
<gene>
    <name evidence="4" type="ORF">J2S44_004853</name>
</gene>
<dbReference type="GO" id="GO:0000271">
    <property type="term" value="P:polysaccharide biosynthetic process"/>
    <property type="evidence" value="ECO:0007669"/>
    <property type="project" value="TreeGrafter"/>
</dbReference>
<dbReference type="PANTHER" id="PTHR21047:SF2">
    <property type="entry name" value="THYMIDINE DIPHOSPHO-4-KETO-RHAMNOSE 3,5-EPIMERASE"/>
    <property type="match status" value="1"/>
</dbReference>
<organism evidence="4 5">
    <name type="scientific">Catenuloplanes niger</name>
    <dbReference type="NCBI Taxonomy" id="587534"/>
    <lineage>
        <taxon>Bacteria</taxon>
        <taxon>Bacillati</taxon>
        <taxon>Actinomycetota</taxon>
        <taxon>Actinomycetes</taxon>
        <taxon>Micromonosporales</taxon>
        <taxon>Micromonosporaceae</taxon>
        <taxon>Catenuloplanes</taxon>
    </lineage>
</organism>
<proteinExistence type="inferred from homology"/>
<sequence>MKIRPLSIEGAYEVTPVVHGDARGSFTEWLRFDKLAEVLGRPVAMTQGNISVSAAGVVRGIHYADVPPGQAKYVTCARGSVLDVVVDLRVGSPTFGAWEGVVLDDTDRRAVYLSEGLGHGFCALTDDATMTYLVSTAYNPSAEHGIHPMDPDLAIDWPASTPVLSGKDTNAPSFAQARSRGLLPTFSAAQPFAGPG</sequence>
<comment type="caution">
    <text evidence="4">The sequence shown here is derived from an EMBL/GenBank/DDBJ whole genome shotgun (WGS) entry which is preliminary data.</text>
</comment>
<dbReference type="InterPro" id="IPR011051">
    <property type="entry name" value="RmlC_Cupin_sf"/>
</dbReference>
<dbReference type="SUPFAM" id="SSF51182">
    <property type="entry name" value="RmlC-like cupins"/>
    <property type="match status" value="1"/>
</dbReference>
<keyword evidence="5" id="KW-1185">Reference proteome</keyword>
<dbReference type="EMBL" id="JAVDYC010000001">
    <property type="protein sequence ID" value="MDR7324603.1"/>
    <property type="molecule type" value="Genomic_DNA"/>
</dbReference>
<dbReference type="InterPro" id="IPR000888">
    <property type="entry name" value="RmlC-like"/>
</dbReference>
<reference evidence="4 5" key="1">
    <citation type="submission" date="2023-07" db="EMBL/GenBank/DDBJ databases">
        <title>Sequencing the genomes of 1000 actinobacteria strains.</title>
        <authorList>
            <person name="Klenk H.-P."/>
        </authorList>
    </citation>
    <scope>NUCLEOTIDE SEQUENCE [LARGE SCALE GENOMIC DNA]</scope>
    <source>
        <strain evidence="4 5">DSM 44711</strain>
    </source>
</reference>
<dbReference type="Gene3D" id="2.60.120.10">
    <property type="entry name" value="Jelly Rolls"/>
    <property type="match status" value="1"/>
</dbReference>
<dbReference type="AlphaFoldDB" id="A0AAE3ZR94"/>
<feature type="active site" description="Proton donor" evidence="2">
    <location>
        <position position="132"/>
    </location>
</feature>
<keyword evidence="4" id="KW-0413">Isomerase</keyword>
<dbReference type="PANTHER" id="PTHR21047">
    <property type="entry name" value="DTDP-6-DEOXY-D-GLUCOSE-3,5 EPIMERASE"/>
    <property type="match status" value="1"/>
</dbReference>
<feature type="site" description="Participates in a stacking interaction with the thymidine ring of dTDP-4-oxo-6-deoxyglucose" evidence="3">
    <location>
        <position position="138"/>
    </location>
</feature>
<evidence type="ECO:0000256" key="3">
    <source>
        <dbReference type="PIRSR" id="PIRSR600888-3"/>
    </source>
</evidence>
<accession>A0AAE3ZR94</accession>
<dbReference type="GO" id="GO:0008830">
    <property type="term" value="F:dTDP-4-dehydrorhamnose 3,5-epimerase activity"/>
    <property type="evidence" value="ECO:0007669"/>
    <property type="project" value="UniProtKB-EC"/>
</dbReference>
<dbReference type="GO" id="GO:0019305">
    <property type="term" value="P:dTDP-rhamnose biosynthetic process"/>
    <property type="evidence" value="ECO:0007669"/>
    <property type="project" value="TreeGrafter"/>
</dbReference>
<evidence type="ECO:0000313" key="5">
    <source>
        <dbReference type="Proteomes" id="UP001183629"/>
    </source>
</evidence>
<protein>
    <submittedName>
        <fullName evidence="4">dTDP-4-dehydrorhamnose 3,5-epimerase</fullName>
        <ecNumber evidence="4">5.1.3.13</ecNumber>
    </submittedName>
</protein>
<evidence type="ECO:0000256" key="1">
    <source>
        <dbReference type="ARBA" id="ARBA00010154"/>
    </source>
</evidence>
<dbReference type="CDD" id="cd00438">
    <property type="entry name" value="cupin_RmlC"/>
    <property type="match status" value="1"/>
</dbReference>
<dbReference type="Pfam" id="PF00908">
    <property type="entry name" value="dTDP_sugar_isom"/>
    <property type="match status" value="1"/>
</dbReference>